<evidence type="ECO:0000256" key="1">
    <source>
        <dbReference type="SAM" id="Phobius"/>
    </source>
</evidence>
<dbReference type="GeneID" id="28978888"/>
<keyword evidence="3" id="KW-1185">Reference proteome</keyword>
<reference evidence="2 3" key="1">
    <citation type="journal article" date="2015" name="Front. Microbiol.">
        <title>Genome sequence of the plant growth promoting endophytic yeast Rhodotorula graminis WP1.</title>
        <authorList>
            <person name="Firrincieli A."/>
            <person name="Otillar R."/>
            <person name="Salamov A."/>
            <person name="Schmutz J."/>
            <person name="Khan Z."/>
            <person name="Redman R.S."/>
            <person name="Fleck N.D."/>
            <person name="Lindquist E."/>
            <person name="Grigoriev I.V."/>
            <person name="Doty S.L."/>
        </authorList>
    </citation>
    <scope>NUCLEOTIDE SEQUENCE [LARGE SCALE GENOMIC DNA]</scope>
    <source>
        <strain evidence="2 3">WP1</strain>
    </source>
</reference>
<dbReference type="RefSeq" id="XP_018267489.1">
    <property type="nucleotide sequence ID" value="XM_018418441.1"/>
</dbReference>
<name>A0A0P9EIJ3_RHOGW</name>
<feature type="transmembrane region" description="Helical" evidence="1">
    <location>
        <begin position="84"/>
        <end position="100"/>
    </location>
</feature>
<keyword evidence="1" id="KW-0812">Transmembrane</keyword>
<dbReference type="AlphaFoldDB" id="A0A0P9EIJ3"/>
<accession>A0A0P9EIJ3</accession>
<gene>
    <name evidence="2" type="ORF">RHOBADRAFT_56631</name>
</gene>
<sequence>MKRFSFASRRWYSSASKEHIKRFVHDQPRDELSVDKPAKASQVVNSGFSSDAETVVAISWLPTSAAPLPYLPPHAARPWPRKDIFLGLICAMFCSSSAAVQLPSYLVAIGSTSSFASSASSYLTSSSRLRERSPTGE</sequence>
<evidence type="ECO:0000313" key="3">
    <source>
        <dbReference type="Proteomes" id="UP000053890"/>
    </source>
</evidence>
<organism evidence="2 3">
    <name type="scientific">Rhodotorula graminis (strain WP1)</name>
    <dbReference type="NCBI Taxonomy" id="578459"/>
    <lineage>
        <taxon>Eukaryota</taxon>
        <taxon>Fungi</taxon>
        <taxon>Dikarya</taxon>
        <taxon>Basidiomycota</taxon>
        <taxon>Pucciniomycotina</taxon>
        <taxon>Microbotryomycetes</taxon>
        <taxon>Sporidiobolales</taxon>
        <taxon>Sporidiobolaceae</taxon>
        <taxon>Rhodotorula</taxon>
    </lineage>
</organism>
<keyword evidence="1" id="KW-1133">Transmembrane helix</keyword>
<dbReference type="Proteomes" id="UP000053890">
    <property type="component" value="Unassembled WGS sequence"/>
</dbReference>
<proteinExistence type="predicted"/>
<dbReference type="EMBL" id="KQ474094">
    <property type="protein sequence ID" value="KPV71440.1"/>
    <property type="molecule type" value="Genomic_DNA"/>
</dbReference>
<protein>
    <submittedName>
        <fullName evidence="2">Uncharacterized protein</fullName>
    </submittedName>
</protein>
<evidence type="ECO:0000313" key="2">
    <source>
        <dbReference type="EMBL" id="KPV71440.1"/>
    </source>
</evidence>
<keyword evidence="1" id="KW-0472">Membrane</keyword>